<evidence type="ECO:0000256" key="3">
    <source>
        <dbReference type="ARBA" id="ARBA00022777"/>
    </source>
</evidence>
<evidence type="ECO:0000256" key="1">
    <source>
        <dbReference type="ARBA" id="ARBA00009156"/>
    </source>
</evidence>
<dbReference type="InterPro" id="IPR018485">
    <property type="entry name" value="FGGY_C"/>
</dbReference>
<dbReference type="AlphaFoldDB" id="A0A7X0IMZ2"/>
<evidence type="ECO:0000313" key="7">
    <source>
        <dbReference type="Proteomes" id="UP000565576"/>
    </source>
</evidence>
<dbReference type="InterPro" id="IPR018484">
    <property type="entry name" value="FGGY_N"/>
</dbReference>
<comment type="similarity">
    <text evidence="1">Belongs to the FGGY kinase family.</text>
</comment>
<dbReference type="RefSeq" id="WP_184702324.1">
    <property type="nucleotide sequence ID" value="NZ_JACHBG010000002.1"/>
</dbReference>
<evidence type="ECO:0000259" key="5">
    <source>
        <dbReference type="Pfam" id="PF02782"/>
    </source>
</evidence>
<dbReference type="SUPFAM" id="SSF53067">
    <property type="entry name" value="Actin-like ATPase domain"/>
    <property type="match status" value="2"/>
</dbReference>
<feature type="domain" description="Carbohydrate kinase FGGY C-terminal" evidence="5">
    <location>
        <begin position="276"/>
        <end position="476"/>
    </location>
</feature>
<organism evidence="6 7">
    <name type="scientific">Rhizobium lusitanum</name>
    <dbReference type="NCBI Taxonomy" id="293958"/>
    <lineage>
        <taxon>Bacteria</taxon>
        <taxon>Pseudomonadati</taxon>
        <taxon>Pseudomonadota</taxon>
        <taxon>Alphaproteobacteria</taxon>
        <taxon>Hyphomicrobiales</taxon>
        <taxon>Rhizobiaceae</taxon>
        <taxon>Rhizobium/Agrobacterium group</taxon>
        <taxon>Rhizobium</taxon>
    </lineage>
</organism>
<dbReference type="GO" id="GO:0019321">
    <property type="term" value="P:pentose metabolic process"/>
    <property type="evidence" value="ECO:0007669"/>
    <property type="project" value="TreeGrafter"/>
</dbReference>
<dbReference type="NCBIfam" id="TIGR01315">
    <property type="entry name" value="5C_CHO_kinase"/>
    <property type="match status" value="1"/>
</dbReference>
<comment type="caution">
    <text evidence="6">The sequence shown here is derived from an EMBL/GenBank/DDBJ whole genome shotgun (WGS) entry which is preliminary data.</text>
</comment>
<proteinExistence type="inferred from homology"/>
<dbReference type="PANTHER" id="PTHR43435:SF4">
    <property type="entry name" value="FGGY CARBOHYDRATE KINASE DOMAIN-CONTAINING PROTEIN"/>
    <property type="match status" value="1"/>
</dbReference>
<dbReference type="InterPro" id="IPR000577">
    <property type="entry name" value="Carb_kinase_FGGY"/>
</dbReference>
<keyword evidence="2" id="KW-0808">Transferase</keyword>
<dbReference type="Proteomes" id="UP000565576">
    <property type="component" value="Unassembled WGS sequence"/>
</dbReference>
<evidence type="ECO:0000313" key="6">
    <source>
        <dbReference type="EMBL" id="MBB6483704.1"/>
    </source>
</evidence>
<dbReference type="Gene3D" id="1.20.58.2240">
    <property type="match status" value="1"/>
</dbReference>
<dbReference type="CDD" id="cd07782">
    <property type="entry name" value="ASKHA_NBD_FGGY_D-RBK"/>
    <property type="match status" value="1"/>
</dbReference>
<dbReference type="InterPro" id="IPR043129">
    <property type="entry name" value="ATPase_NBD"/>
</dbReference>
<reference evidence="6 7" key="1">
    <citation type="submission" date="2020-08" db="EMBL/GenBank/DDBJ databases">
        <title>Genomic Encyclopedia of Type Strains, Phase IV (KMG-V): Genome sequencing to study the core and pangenomes of soil and plant-associated prokaryotes.</title>
        <authorList>
            <person name="Whitman W."/>
        </authorList>
    </citation>
    <scope>NUCLEOTIDE SEQUENCE [LARGE SCALE GENOMIC DNA]</scope>
    <source>
        <strain evidence="6 7">SEMIA 4060</strain>
    </source>
</reference>
<dbReference type="InterPro" id="IPR006003">
    <property type="entry name" value="FGGY_RbtK-like"/>
</dbReference>
<feature type="domain" description="Carbohydrate kinase FGGY N-terminal" evidence="4">
    <location>
        <begin position="5"/>
        <end position="260"/>
    </location>
</feature>
<dbReference type="Pfam" id="PF02782">
    <property type="entry name" value="FGGY_C"/>
    <property type="match status" value="1"/>
</dbReference>
<dbReference type="GO" id="GO:0019150">
    <property type="term" value="F:D-ribulokinase activity"/>
    <property type="evidence" value="ECO:0007669"/>
    <property type="project" value="TreeGrafter"/>
</dbReference>
<gene>
    <name evidence="6" type="ORF">GGD46_000970</name>
</gene>
<evidence type="ECO:0000259" key="4">
    <source>
        <dbReference type="Pfam" id="PF00370"/>
    </source>
</evidence>
<protein>
    <submittedName>
        <fullName evidence="6">FGGY-family pentulose kinase</fullName>
    </submittedName>
</protein>
<dbReference type="PANTHER" id="PTHR43435">
    <property type="entry name" value="RIBULOKINASE"/>
    <property type="match status" value="1"/>
</dbReference>
<dbReference type="GO" id="GO:0005737">
    <property type="term" value="C:cytoplasm"/>
    <property type="evidence" value="ECO:0007669"/>
    <property type="project" value="TreeGrafter"/>
</dbReference>
<dbReference type="PIRSF" id="PIRSF000538">
    <property type="entry name" value="GlpK"/>
    <property type="match status" value="1"/>
</dbReference>
<keyword evidence="3 6" id="KW-0418">Kinase</keyword>
<accession>A0A7X0IMZ2</accession>
<evidence type="ECO:0000256" key="2">
    <source>
        <dbReference type="ARBA" id="ARBA00022679"/>
    </source>
</evidence>
<dbReference type="EMBL" id="JACHBG010000002">
    <property type="protein sequence ID" value="MBB6483704.1"/>
    <property type="molecule type" value="Genomic_DNA"/>
</dbReference>
<dbReference type="Pfam" id="PF00370">
    <property type="entry name" value="FGGY_N"/>
    <property type="match status" value="1"/>
</dbReference>
<name>A0A7X0IMZ2_9HYPH</name>
<dbReference type="Gene3D" id="3.30.420.40">
    <property type="match status" value="1"/>
</dbReference>
<sequence>MRDHVVAVDIGTGSARAGVFTASGSLLAKSEHPILMHRPRENHAEHDSEDIWAAVCTAVRGAVKAAGIDASVIGAIGFDATCSLVVRDREGRQLTVSTGRESRFDTIVWLDHRALAEADYCTATKHAVLEYSGEFMSPEMEMPKLMWLKENLPESWAEAGYFFDLADFMTWKASGSVARSRSTLVAKWNYLAHREQGWQADFLNVIGLGDLRERGSLPEESVAVGKSIGTLTAEAAAALGLDPACHVGAGMIDAYAGALGALAGHAGDVAALEHQLALIAGTSSCVVSFARERKRSTGMWGPYYEAVFPGMWLAEAGQSATGALLDHIVSMHAAGGPPTAVLHDRIVRRIAELRLVEGDALGGRIHVLPDFHGNRSPLADPHALGVISGMTLDSSFDGLCRLYWRTSVGIALGIRHILERMRDYGYVLDTLHVAGGHVKNSVLMELYSDVTGCKVVMPKMNETVLLGTAIAASVACGIHENLGVAGAAMYPGGLERLPDAGRKALYDRDYRRFLAMYRHRAELDAME</sequence>